<dbReference type="Proteomes" id="UP001162156">
    <property type="component" value="Unassembled WGS sequence"/>
</dbReference>
<keyword evidence="1" id="KW-1133">Transmembrane helix</keyword>
<sequence>MDRFTSNHQHIDENTKQQKLKTLDDVNTSIGYKVKVKSNIDKKLRGNIQSELEKFHFKNVTDDGSSRNNGVVVVAVKHNVSDPDPTGVYIIAVVAGISAAATVGLIAVGIGWYK</sequence>
<accession>A0AAV8ZKY5</accession>
<name>A0AAV8ZKY5_9CUCU</name>
<organism evidence="2 3">
    <name type="scientific">Rhamnusium bicolor</name>
    <dbReference type="NCBI Taxonomy" id="1586634"/>
    <lineage>
        <taxon>Eukaryota</taxon>
        <taxon>Metazoa</taxon>
        <taxon>Ecdysozoa</taxon>
        <taxon>Arthropoda</taxon>
        <taxon>Hexapoda</taxon>
        <taxon>Insecta</taxon>
        <taxon>Pterygota</taxon>
        <taxon>Neoptera</taxon>
        <taxon>Endopterygota</taxon>
        <taxon>Coleoptera</taxon>
        <taxon>Polyphaga</taxon>
        <taxon>Cucujiformia</taxon>
        <taxon>Chrysomeloidea</taxon>
        <taxon>Cerambycidae</taxon>
        <taxon>Lepturinae</taxon>
        <taxon>Rhagiini</taxon>
        <taxon>Rhamnusium</taxon>
    </lineage>
</organism>
<keyword evidence="1" id="KW-0472">Membrane</keyword>
<evidence type="ECO:0000313" key="2">
    <source>
        <dbReference type="EMBL" id="KAJ8964360.1"/>
    </source>
</evidence>
<keyword evidence="3" id="KW-1185">Reference proteome</keyword>
<evidence type="ECO:0000313" key="3">
    <source>
        <dbReference type="Proteomes" id="UP001162156"/>
    </source>
</evidence>
<dbReference type="EMBL" id="JANEYF010001374">
    <property type="protein sequence ID" value="KAJ8964360.1"/>
    <property type="molecule type" value="Genomic_DNA"/>
</dbReference>
<evidence type="ECO:0000256" key="1">
    <source>
        <dbReference type="SAM" id="Phobius"/>
    </source>
</evidence>
<gene>
    <name evidence="2" type="ORF">NQ314_004971</name>
</gene>
<dbReference type="AlphaFoldDB" id="A0AAV8ZKY5"/>
<protein>
    <submittedName>
        <fullName evidence="2">Uncharacterized protein</fullName>
    </submittedName>
</protein>
<keyword evidence="1" id="KW-0812">Transmembrane</keyword>
<reference evidence="2" key="1">
    <citation type="journal article" date="2023" name="Insect Mol. Biol.">
        <title>Genome sequencing provides insights into the evolution of gene families encoding plant cell wall-degrading enzymes in longhorned beetles.</title>
        <authorList>
            <person name="Shin N.R."/>
            <person name="Okamura Y."/>
            <person name="Kirsch R."/>
            <person name="Pauchet Y."/>
        </authorList>
    </citation>
    <scope>NUCLEOTIDE SEQUENCE</scope>
    <source>
        <strain evidence="2">RBIC_L_NR</strain>
    </source>
</reference>
<proteinExistence type="predicted"/>
<comment type="caution">
    <text evidence="2">The sequence shown here is derived from an EMBL/GenBank/DDBJ whole genome shotgun (WGS) entry which is preliminary data.</text>
</comment>
<feature type="transmembrane region" description="Helical" evidence="1">
    <location>
        <begin position="88"/>
        <end position="113"/>
    </location>
</feature>